<evidence type="ECO:0000256" key="1">
    <source>
        <dbReference type="SAM" id="MobiDB-lite"/>
    </source>
</evidence>
<feature type="region of interest" description="Disordered" evidence="1">
    <location>
        <begin position="162"/>
        <end position="333"/>
    </location>
</feature>
<protein>
    <submittedName>
        <fullName evidence="2">Uncharacterized protein</fullName>
    </submittedName>
</protein>
<dbReference type="EMBL" id="JAQQWN010000002">
    <property type="protein sequence ID" value="KAK8094558.1"/>
    <property type="molecule type" value="Genomic_DNA"/>
</dbReference>
<dbReference type="Proteomes" id="UP001433268">
    <property type="component" value="Unassembled WGS sequence"/>
</dbReference>
<feature type="region of interest" description="Disordered" evidence="1">
    <location>
        <begin position="109"/>
        <end position="139"/>
    </location>
</feature>
<feature type="compositionally biased region" description="Low complexity" evidence="1">
    <location>
        <begin position="114"/>
        <end position="132"/>
    </location>
</feature>
<feature type="region of interest" description="Disordered" evidence="1">
    <location>
        <begin position="416"/>
        <end position="439"/>
    </location>
</feature>
<gene>
    <name evidence="2" type="ORF">PG997_001243</name>
</gene>
<evidence type="ECO:0000313" key="3">
    <source>
        <dbReference type="Proteomes" id="UP001433268"/>
    </source>
</evidence>
<evidence type="ECO:0000313" key="2">
    <source>
        <dbReference type="EMBL" id="KAK8094558.1"/>
    </source>
</evidence>
<feature type="compositionally biased region" description="Low complexity" evidence="1">
    <location>
        <begin position="162"/>
        <end position="204"/>
    </location>
</feature>
<reference evidence="2 3" key="1">
    <citation type="submission" date="2023-01" db="EMBL/GenBank/DDBJ databases">
        <title>Analysis of 21 Apiospora genomes using comparative genomics revels a genus with tremendous synthesis potential of carbohydrate active enzymes and secondary metabolites.</title>
        <authorList>
            <person name="Sorensen T."/>
        </authorList>
    </citation>
    <scope>NUCLEOTIDE SEQUENCE [LARGE SCALE GENOMIC DNA]</scope>
    <source>
        <strain evidence="2 3">CBS 114990</strain>
    </source>
</reference>
<feature type="compositionally biased region" description="Low complexity" evidence="1">
    <location>
        <begin position="307"/>
        <end position="320"/>
    </location>
</feature>
<organism evidence="2 3">
    <name type="scientific">Apiospora hydei</name>
    <dbReference type="NCBI Taxonomy" id="1337664"/>
    <lineage>
        <taxon>Eukaryota</taxon>
        <taxon>Fungi</taxon>
        <taxon>Dikarya</taxon>
        <taxon>Ascomycota</taxon>
        <taxon>Pezizomycotina</taxon>
        <taxon>Sordariomycetes</taxon>
        <taxon>Xylariomycetidae</taxon>
        <taxon>Amphisphaeriales</taxon>
        <taxon>Apiosporaceae</taxon>
        <taxon>Apiospora</taxon>
    </lineage>
</organism>
<comment type="caution">
    <text evidence="2">The sequence shown here is derived from an EMBL/GenBank/DDBJ whole genome shotgun (WGS) entry which is preliminary data.</text>
</comment>
<feature type="compositionally biased region" description="Basic and acidic residues" evidence="1">
    <location>
        <begin position="428"/>
        <end position="439"/>
    </location>
</feature>
<proteinExistence type="predicted"/>
<accession>A0ABR1XDA9</accession>
<dbReference type="GeneID" id="92038618"/>
<sequence length="453" mass="49510">MASAAPVSRDGFAFANGDLYAEASGHNRHRRATVTELKTHFKSGSEKDHPAHWFEAQLLHYGLPPSKIKAVARMRLFDAVNGGGMRVPAHVSKLEGELKKEWTKLDREAKKTLTKGSGATATATSGNTTGKKTGTKRKAEENVDVTVNVAGINITVSKGTTTTSTTAQNAAKKAKTTATAPKSVTPSKPAKGKASSSKPKTAAPKPKPAPKPRSTQAPKQDPAPTGRTKQTARKVAYHPVSALIGGVSNNHRNEPVRRRQTATKRAYQPVSALGHDYHNGHAGGYDEPPPPYSEYAGPDYSSPRNNRSGYSSSDQSSSRYRSPERSSADSSSPWPFHGEEFDLVLTLAGSNLWGHFDLGVVEGVFFLDQRPWQSSHDELSFIWRGREHEGPIIYGNSNRGWIKFLGGGRGIEFYGDRLPGQSTTSEISPREMEREFEGYSEAEYDRENRARWH</sequence>
<dbReference type="RefSeq" id="XP_066675331.1">
    <property type="nucleotide sequence ID" value="XM_066805558.1"/>
</dbReference>
<name>A0ABR1XDA9_9PEZI</name>
<keyword evidence="3" id="KW-1185">Reference proteome</keyword>